<feature type="transmembrane region" description="Helical" evidence="1">
    <location>
        <begin position="41"/>
        <end position="60"/>
    </location>
</feature>
<evidence type="ECO:0000256" key="1">
    <source>
        <dbReference type="SAM" id="Phobius"/>
    </source>
</evidence>
<comment type="caution">
    <text evidence="2">The sequence shown here is derived from an EMBL/GenBank/DDBJ whole genome shotgun (WGS) entry which is preliminary data.</text>
</comment>
<accession>A0ABV1RIP9</accession>
<sequence length="73" mass="7576">MNKCITLINAAGKGFLGGLGVGAVLFGFLFLSLSFSKGQSLNIGALAAIASGLACVFMALKFKKIPLKRINDK</sequence>
<proteinExistence type="predicted"/>
<keyword evidence="1" id="KW-0472">Membrane</keyword>
<evidence type="ECO:0000313" key="3">
    <source>
        <dbReference type="Proteomes" id="UP001467690"/>
    </source>
</evidence>
<protein>
    <submittedName>
        <fullName evidence="2">Uncharacterized protein</fullName>
    </submittedName>
</protein>
<gene>
    <name evidence="2" type="ORF">ABS311_12765</name>
</gene>
<dbReference type="EMBL" id="JBELOE010000228">
    <property type="protein sequence ID" value="MER2492750.1"/>
    <property type="molecule type" value="Genomic_DNA"/>
</dbReference>
<reference evidence="2 3" key="1">
    <citation type="submission" date="2024-06" db="EMBL/GenBank/DDBJ databases">
        <authorList>
            <person name="Chen R.Y."/>
        </authorList>
    </citation>
    <scope>NUCLEOTIDE SEQUENCE [LARGE SCALE GENOMIC DNA]</scope>
    <source>
        <strain evidence="2 3">D2</strain>
    </source>
</reference>
<keyword evidence="1" id="KW-1133">Transmembrane helix</keyword>
<dbReference type="Proteomes" id="UP001467690">
    <property type="component" value="Unassembled WGS sequence"/>
</dbReference>
<feature type="transmembrane region" description="Helical" evidence="1">
    <location>
        <begin position="12"/>
        <end position="35"/>
    </location>
</feature>
<organism evidence="2 3">
    <name type="scientific">Catenovulum sediminis</name>
    <dbReference type="NCBI Taxonomy" id="1740262"/>
    <lineage>
        <taxon>Bacteria</taxon>
        <taxon>Pseudomonadati</taxon>
        <taxon>Pseudomonadota</taxon>
        <taxon>Gammaproteobacteria</taxon>
        <taxon>Alteromonadales</taxon>
        <taxon>Alteromonadaceae</taxon>
        <taxon>Catenovulum</taxon>
    </lineage>
</organism>
<keyword evidence="1" id="KW-0812">Transmembrane</keyword>
<name>A0ABV1RIP9_9ALTE</name>
<evidence type="ECO:0000313" key="2">
    <source>
        <dbReference type="EMBL" id="MER2492750.1"/>
    </source>
</evidence>
<keyword evidence="3" id="KW-1185">Reference proteome</keyword>
<dbReference type="RefSeq" id="WP_350402218.1">
    <property type="nucleotide sequence ID" value="NZ_JBELOE010000228.1"/>
</dbReference>